<sequence>ESIRACAYTLLGRVYSTPDLITSQAHQVLTLIKNSIYIRTENGDIIADDDDCEDEDEPSDQANGGFIGTDCAANSNELPIIPHLSAVLWASMFSVMVSRQGPSHPMYAAVCAYMSRRAWIPMPTVPDSLRFDGVSFPSVPRLQWLFHVLANGLRTRRDADAFRRMDTWSRLQSWRPLLKSTKQFWSVFTVGARIERCRQDLIYEHAIIPFVHHYLGDESALDFLFELTSNMAPAPAAVRGQMTLLLRDVITCRHRLALPIAAKVASLAAPIEFPPILRPQLVDRLLSC</sequence>
<evidence type="ECO:0000313" key="3">
    <source>
        <dbReference type="Proteomes" id="UP000035740"/>
    </source>
</evidence>
<protein>
    <recommendedName>
        <fullName evidence="1">URB1 C-terminal domain-containing protein</fullName>
    </recommendedName>
</protein>
<evidence type="ECO:0000259" key="1">
    <source>
        <dbReference type="Pfam" id="PF16201"/>
    </source>
</evidence>
<accession>A0A0J8DTB7</accession>
<feature type="non-terminal residue" evidence="2">
    <location>
        <position position="288"/>
    </location>
</feature>
<dbReference type="OrthoDB" id="72892at2759"/>
<evidence type="ECO:0000313" key="2">
    <source>
        <dbReference type="EMBL" id="KMS94005.1"/>
    </source>
</evidence>
<dbReference type="Proteomes" id="UP000035740">
    <property type="component" value="Unassembled WGS sequence"/>
</dbReference>
<dbReference type="Gramene" id="KMS94005">
    <property type="protein sequence ID" value="KMS94005"/>
    <property type="gene ID" value="BVRB_025750"/>
</dbReference>
<name>A0A0J8DTB7_BETVV</name>
<proteinExistence type="predicted"/>
<dbReference type="EMBL" id="KQ096941">
    <property type="protein sequence ID" value="KMS94005.1"/>
    <property type="molecule type" value="Genomic_DNA"/>
</dbReference>
<organism evidence="2 3">
    <name type="scientific">Beta vulgaris subsp. vulgaris</name>
    <name type="common">Beet</name>
    <dbReference type="NCBI Taxonomy" id="3555"/>
    <lineage>
        <taxon>Eukaryota</taxon>
        <taxon>Viridiplantae</taxon>
        <taxon>Streptophyta</taxon>
        <taxon>Embryophyta</taxon>
        <taxon>Tracheophyta</taxon>
        <taxon>Spermatophyta</taxon>
        <taxon>Magnoliopsida</taxon>
        <taxon>eudicotyledons</taxon>
        <taxon>Gunneridae</taxon>
        <taxon>Pentapetalae</taxon>
        <taxon>Caryophyllales</taxon>
        <taxon>Chenopodiaceae</taxon>
        <taxon>Betoideae</taxon>
        <taxon>Beta</taxon>
    </lineage>
</organism>
<feature type="domain" description="URB1 C-terminal" evidence="1">
    <location>
        <begin position="1"/>
        <end position="202"/>
    </location>
</feature>
<gene>
    <name evidence="2" type="ORF">BVRB_025750</name>
</gene>
<keyword evidence="3" id="KW-1185">Reference proteome</keyword>
<dbReference type="Pfam" id="PF16201">
    <property type="entry name" value="NopRA1"/>
    <property type="match status" value="1"/>
</dbReference>
<feature type="non-terminal residue" evidence="2">
    <location>
        <position position="1"/>
    </location>
</feature>
<dbReference type="AlphaFoldDB" id="A0A0J8DTB7"/>
<dbReference type="InterPro" id="IPR032436">
    <property type="entry name" value="URB1_C"/>
</dbReference>
<reference evidence="2 3" key="1">
    <citation type="journal article" date="2014" name="Nature">
        <title>The genome of the recently domesticated crop plant sugar beet (Beta vulgaris).</title>
        <authorList>
            <person name="Dohm J.C."/>
            <person name="Minoche A.E."/>
            <person name="Holtgrawe D."/>
            <person name="Capella-Gutierrez S."/>
            <person name="Zakrzewski F."/>
            <person name="Tafer H."/>
            <person name="Rupp O."/>
            <person name="Sorensen T.R."/>
            <person name="Stracke R."/>
            <person name="Reinhardt R."/>
            <person name="Goesmann A."/>
            <person name="Kraft T."/>
            <person name="Schulz B."/>
            <person name="Stadler P.F."/>
            <person name="Schmidt T."/>
            <person name="Gabaldon T."/>
            <person name="Lehrach H."/>
            <person name="Weisshaar B."/>
            <person name="Himmelbauer H."/>
        </authorList>
    </citation>
    <scope>NUCLEOTIDE SEQUENCE [LARGE SCALE GENOMIC DNA]</scope>
    <source>
        <tissue evidence="2">Taproot</tissue>
    </source>
</reference>